<keyword evidence="4" id="KW-1185">Reference proteome</keyword>
<reference evidence="3" key="1">
    <citation type="submission" date="2017-07" db="EMBL/GenBank/DDBJ databases">
        <title>Taro Niue Genome Assembly and Annotation.</title>
        <authorList>
            <person name="Atibalentja N."/>
            <person name="Keating K."/>
            <person name="Fields C.J."/>
        </authorList>
    </citation>
    <scope>NUCLEOTIDE SEQUENCE</scope>
    <source>
        <strain evidence="3">Niue_2</strain>
        <tissue evidence="3">Leaf</tissue>
    </source>
</reference>
<dbReference type="InterPro" id="IPR005162">
    <property type="entry name" value="Retrotrans_gag_dom"/>
</dbReference>
<name>A0A843WCL8_COLES</name>
<feature type="domain" description="Retrotransposon gag" evidence="2">
    <location>
        <begin position="42"/>
        <end position="121"/>
    </location>
</feature>
<evidence type="ECO:0000256" key="1">
    <source>
        <dbReference type="SAM" id="MobiDB-lite"/>
    </source>
</evidence>
<evidence type="ECO:0000313" key="3">
    <source>
        <dbReference type="EMBL" id="MQM07379.1"/>
    </source>
</evidence>
<dbReference type="EMBL" id="NMUH01003859">
    <property type="protein sequence ID" value="MQM07379.1"/>
    <property type="molecule type" value="Genomic_DNA"/>
</dbReference>
<organism evidence="3 4">
    <name type="scientific">Colocasia esculenta</name>
    <name type="common">Wild taro</name>
    <name type="synonym">Arum esculentum</name>
    <dbReference type="NCBI Taxonomy" id="4460"/>
    <lineage>
        <taxon>Eukaryota</taxon>
        <taxon>Viridiplantae</taxon>
        <taxon>Streptophyta</taxon>
        <taxon>Embryophyta</taxon>
        <taxon>Tracheophyta</taxon>
        <taxon>Spermatophyta</taxon>
        <taxon>Magnoliopsida</taxon>
        <taxon>Liliopsida</taxon>
        <taxon>Araceae</taxon>
        <taxon>Aroideae</taxon>
        <taxon>Colocasieae</taxon>
        <taxon>Colocasia</taxon>
    </lineage>
</organism>
<protein>
    <recommendedName>
        <fullName evidence="2">Retrotransposon gag domain-containing protein</fullName>
    </recommendedName>
</protein>
<accession>A0A843WCL8</accession>
<comment type="caution">
    <text evidence="3">The sequence shown here is derived from an EMBL/GenBank/DDBJ whole genome shotgun (WGS) entry which is preliminary data.</text>
</comment>
<evidence type="ECO:0000259" key="2">
    <source>
        <dbReference type="Pfam" id="PF03732"/>
    </source>
</evidence>
<proteinExistence type="predicted"/>
<dbReference type="Proteomes" id="UP000652761">
    <property type="component" value="Unassembled WGS sequence"/>
</dbReference>
<evidence type="ECO:0000313" key="4">
    <source>
        <dbReference type="Proteomes" id="UP000652761"/>
    </source>
</evidence>
<feature type="region of interest" description="Disordered" evidence="1">
    <location>
        <begin position="1"/>
        <end position="35"/>
    </location>
</feature>
<feature type="compositionally biased region" description="Low complexity" evidence="1">
    <location>
        <begin position="21"/>
        <end position="35"/>
    </location>
</feature>
<gene>
    <name evidence="3" type="ORF">Taro_040216</name>
</gene>
<sequence>MPVPGQVQEDESTEESVSQPQEAAAAVAVAEQQQQQCDYDPDRAESWTHELEHTFETMECAEEVQRLLEVFHGKYFPNYARRERRDQFHELVQGDLTVAQYRQRFFRLLRHVPHASGSKQACEVYCRTKVRLLSSGRARVGRRRRDDSHRPRS</sequence>
<dbReference type="Pfam" id="PF03732">
    <property type="entry name" value="Retrotrans_gag"/>
    <property type="match status" value="1"/>
</dbReference>
<dbReference type="AlphaFoldDB" id="A0A843WCL8"/>